<gene>
    <name evidence="2" type="primary">g11920</name>
    <name evidence="2" type="ORF">VP750_LOCUS10641</name>
</gene>
<comment type="subcellular location">
    <subcellularLocation>
        <location evidence="1">Cytoplasm</location>
        <location evidence="1">Cytoskeleton</location>
        <location evidence="1">Cilium axoneme</location>
    </subcellularLocation>
</comment>
<dbReference type="InterPro" id="IPR051341">
    <property type="entry name" value="Zyg-11_UBL_adapter"/>
</dbReference>
<proteinExistence type="predicted"/>
<dbReference type="SUPFAM" id="SSF52047">
    <property type="entry name" value="RNI-like"/>
    <property type="match status" value="1"/>
</dbReference>
<keyword evidence="3" id="KW-1185">Reference proteome</keyword>
<evidence type="ECO:0000256" key="1">
    <source>
        <dbReference type="ARBA" id="ARBA00004430"/>
    </source>
</evidence>
<reference evidence="2 3" key="1">
    <citation type="submission" date="2024-06" db="EMBL/GenBank/DDBJ databases">
        <authorList>
            <person name="Kraege A."/>
            <person name="Thomma B."/>
        </authorList>
    </citation>
    <scope>NUCLEOTIDE SEQUENCE [LARGE SCALE GENOMIC DNA]</scope>
</reference>
<dbReference type="InterPro" id="IPR006553">
    <property type="entry name" value="Leu-rich_rpt_Cys-con_subtyp"/>
</dbReference>
<dbReference type="EMBL" id="CAXHTA020000019">
    <property type="protein sequence ID" value="CAL5228735.1"/>
    <property type="molecule type" value="Genomic_DNA"/>
</dbReference>
<protein>
    <submittedName>
        <fullName evidence="2">G11920 protein</fullName>
    </submittedName>
</protein>
<organism evidence="2 3">
    <name type="scientific">Coccomyxa viridis</name>
    <dbReference type="NCBI Taxonomy" id="1274662"/>
    <lineage>
        <taxon>Eukaryota</taxon>
        <taxon>Viridiplantae</taxon>
        <taxon>Chlorophyta</taxon>
        <taxon>core chlorophytes</taxon>
        <taxon>Trebouxiophyceae</taxon>
        <taxon>Trebouxiophyceae incertae sedis</taxon>
        <taxon>Coccomyxaceae</taxon>
        <taxon>Coccomyxa</taxon>
    </lineage>
</organism>
<dbReference type="PANTHER" id="PTHR12904">
    <property type="match status" value="1"/>
</dbReference>
<evidence type="ECO:0000313" key="3">
    <source>
        <dbReference type="Proteomes" id="UP001497392"/>
    </source>
</evidence>
<accession>A0ABP1GBS5</accession>
<dbReference type="Proteomes" id="UP001497392">
    <property type="component" value="Unassembled WGS sequence"/>
</dbReference>
<dbReference type="Gene3D" id="3.80.10.10">
    <property type="entry name" value="Ribonuclease Inhibitor"/>
    <property type="match status" value="3"/>
</dbReference>
<dbReference type="PANTHER" id="PTHR12904:SF23">
    <property type="entry name" value="PROTEIN ZER-1 HOMOLOG"/>
    <property type="match status" value="1"/>
</dbReference>
<name>A0ABP1GBS5_9CHLO</name>
<evidence type="ECO:0000313" key="2">
    <source>
        <dbReference type="EMBL" id="CAL5228735.1"/>
    </source>
</evidence>
<comment type="caution">
    <text evidence="2">The sequence shown here is derived from an EMBL/GenBank/DDBJ whole genome shotgun (WGS) entry which is preliminary data.</text>
</comment>
<dbReference type="SMART" id="SM00367">
    <property type="entry name" value="LRR_CC"/>
    <property type="match status" value="4"/>
</dbReference>
<dbReference type="InterPro" id="IPR032675">
    <property type="entry name" value="LRR_dom_sf"/>
</dbReference>
<sequence length="588" mass="64100">MLQDIPKDTYKLLIEQYLPALELKTLRLVSKECRAFIDTTINALKPRNFSECQPGELAKLFENLQHLELRQHPEVAYKDNMSSFEQLTALRKLKSLKIAGQGLTGLTTLHYVETRWMKDSQLEPLSSLVNLRELSLRGAVSINGTGLAYLSGLSHLQSLDISRCSTMSAEGLNAMAALTQLTALSASYIGLPTKASPAGIMGRADNHGILGLLSCLTGLRKLDLQKSVGRSQSLLDKLAGLTNLTALDIGFAHYPHPFLSGSAMDGSALLALRKLRILKAEGWHICFLSGAASSSSSGAAVMALTELHESTWPHDDGHDGLLQAAVRGGKLTSLELNGRYSPVLMCDNPHLWAHATSLSRLKFSSCNVQSLSELQRLPKLKSLSFSRCSISADCEHVVSISRLETLHFDEVSDYSHSLAQALGRLCTLKSLRIPESTGFGSWLVGNVAQLTDLQDLDLSNQEDSRGIDKVIRPLSALRQLTSLGLAHLRVNNTGLKAIRNLKHLRNLSLDGGRFNDKGLRGLTKLTALRSLGLRSCHDITDEGIRAVVVPLSQHSLAWLDVTDCERLTDLRTAKGMGVCCAIHSGGHW</sequence>